<dbReference type="PANTHER" id="PTHR31859">
    <property type="entry name" value="TETRATRICOPEPTIDE REPEAT PROTEIN 39 FAMILY MEMBER"/>
    <property type="match status" value="1"/>
</dbReference>
<feature type="region of interest" description="Disordered" evidence="1">
    <location>
        <begin position="21"/>
        <end position="68"/>
    </location>
</feature>
<sequence>MSTEIDVDAAQLAALASNLKLDAEDDGDTTDSSSAPATNSTGFGTPVTDPTSLGSTKSLSTVKEAPPPTTKWPYVPAAALDDLPPLAFALDLFLKSQMVESEEFCHSNDPKKERMYFATGYGLIQCVKALMSYEDEDLLAAIGHTKHGNAVATQHRKRSASLPWRLAGWSSGAGWIKGMTPVERHAELVYAESLFEKALLGIVYSGDWLAFIKEALNMRTTIQVYRQLGKYVDAMDAEARARGEGPEDKSIDPHFRTGVYLGVGMSNIILSLMPAKLLTIVELFGYKGDRQLGLSLLQKAGGWSTDASEPAISKEEEGVRRSICDMALLIFHLVLSSITYDCIDILMAQKILDWNLKRYPNGVFFLFGQGRLSLCRSQPRRAIECYQKAMSAQNQYRNLHHISFWEMAVSNLALWEIKDSLNCWRNLAKESTWSKACYTYGSAALLLQLGGEENRKEAMKLMADVPTLRQRIAGKSIPLEKFVARKARKCQSQEGRLALPALELAYIFLGIAHAPRSVIIDCMLPRVDAQLAELRTHERDTVKYGGGRGYWDDWCLARFLEGVCLRYIAYPDPDALLDPDEVVPISQADAAARAMKAFEAVFANGTKIELDHHVVYYAHFEYGRLLACMGDTAGARKQLELVFSGKPLEVNAAGKKGKYSLESALHMRTHAALEALERNKRL</sequence>
<dbReference type="GO" id="GO:0005634">
    <property type="term" value="C:nucleus"/>
    <property type="evidence" value="ECO:0007669"/>
    <property type="project" value="TreeGrafter"/>
</dbReference>
<dbReference type="GO" id="GO:0005829">
    <property type="term" value="C:cytosol"/>
    <property type="evidence" value="ECO:0007669"/>
    <property type="project" value="TreeGrafter"/>
</dbReference>
<dbReference type="InterPro" id="IPR019412">
    <property type="entry name" value="IML2/TPR_39"/>
</dbReference>
<dbReference type="SUPFAM" id="SSF48452">
    <property type="entry name" value="TPR-like"/>
    <property type="match status" value="1"/>
</dbReference>
<dbReference type="EMBL" id="SEOQ01000023">
    <property type="protein sequence ID" value="TFY72169.1"/>
    <property type="molecule type" value="Genomic_DNA"/>
</dbReference>
<evidence type="ECO:0000313" key="2">
    <source>
        <dbReference type="EMBL" id="TFY72169.1"/>
    </source>
</evidence>
<dbReference type="GO" id="GO:0005741">
    <property type="term" value="C:mitochondrial outer membrane"/>
    <property type="evidence" value="ECO:0007669"/>
    <property type="project" value="TreeGrafter"/>
</dbReference>
<dbReference type="OrthoDB" id="43460at2759"/>
<protein>
    <recommendedName>
        <fullName evidence="4">Tetratricopeptide repeat protein 39B</fullName>
    </recommendedName>
</protein>
<name>A0A4Y9ZFG0_9AGAM</name>
<reference evidence="2 3" key="1">
    <citation type="submission" date="2019-02" db="EMBL/GenBank/DDBJ databases">
        <title>Genome sequencing of the rare red list fungi Dentipellis fragilis.</title>
        <authorList>
            <person name="Buettner E."/>
            <person name="Kellner H."/>
        </authorList>
    </citation>
    <scope>NUCLEOTIDE SEQUENCE [LARGE SCALE GENOMIC DNA]</scope>
    <source>
        <strain evidence="2 3">DSM 105465</strain>
    </source>
</reference>
<gene>
    <name evidence="2" type="ORF">EVG20_g836</name>
</gene>
<dbReference type="InterPro" id="IPR011990">
    <property type="entry name" value="TPR-like_helical_dom_sf"/>
</dbReference>
<feature type="compositionally biased region" description="Polar residues" evidence="1">
    <location>
        <begin position="30"/>
        <end position="61"/>
    </location>
</feature>
<accession>A0A4Y9ZFG0</accession>
<dbReference type="Pfam" id="PF10300">
    <property type="entry name" value="Iml2-TPR_39"/>
    <property type="match status" value="1"/>
</dbReference>
<dbReference type="Proteomes" id="UP000298327">
    <property type="component" value="Unassembled WGS sequence"/>
</dbReference>
<proteinExistence type="predicted"/>
<evidence type="ECO:0000313" key="3">
    <source>
        <dbReference type="Proteomes" id="UP000298327"/>
    </source>
</evidence>
<keyword evidence="3" id="KW-1185">Reference proteome</keyword>
<dbReference type="AlphaFoldDB" id="A0A4Y9ZFG0"/>
<evidence type="ECO:0008006" key="4">
    <source>
        <dbReference type="Google" id="ProtNLM"/>
    </source>
</evidence>
<comment type="caution">
    <text evidence="2">The sequence shown here is derived from an EMBL/GenBank/DDBJ whole genome shotgun (WGS) entry which is preliminary data.</text>
</comment>
<organism evidence="2 3">
    <name type="scientific">Dentipellis fragilis</name>
    <dbReference type="NCBI Taxonomy" id="205917"/>
    <lineage>
        <taxon>Eukaryota</taxon>
        <taxon>Fungi</taxon>
        <taxon>Dikarya</taxon>
        <taxon>Basidiomycota</taxon>
        <taxon>Agaricomycotina</taxon>
        <taxon>Agaricomycetes</taxon>
        <taxon>Russulales</taxon>
        <taxon>Hericiaceae</taxon>
        <taxon>Dentipellis</taxon>
    </lineage>
</organism>
<dbReference type="PANTHER" id="PTHR31859:SF1">
    <property type="entry name" value="TETRATRICOPEPTIDE REPEAT PROTEIN 39C"/>
    <property type="match status" value="1"/>
</dbReference>
<evidence type="ECO:0000256" key="1">
    <source>
        <dbReference type="SAM" id="MobiDB-lite"/>
    </source>
</evidence>